<sequence>MAAHPLAGAGRQLPLGPGVGGGPNQMPAGKHTQWADDVRTPESRSPVASGKSFTSKHGKGFFMADLVNAAHRVAGLDHTSVAYIPGYAEENVHRLITTLLEYDQ</sequence>
<gene>
    <name evidence="2" type="ORF">HaLaN_25735</name>
</gene>
<dbReference type="Proteomes" id="UP000485058">
    <property type="component" value="Unassembled WGS sequence"/>
</dbReference>
<evidence type="ECO:0000313" key="3">
    <source>
        <dbReference type="Proteomes" id="UP000485058"/>
    </source>
</evidence>
<feature type="non-terminal residue" evidence="2">
    <location>
        <position position="104"/>
    </location>
</feature>
<comment type="caution">
    <text evidence="2">The sequence shown here is derived from an EMBL/GenBank/DDBJ whole genome shotgun (WGS) entry which is preliminary data.</text>
</comment>
<proteinExistence type="predicted"/>
<evidence type="ECO:0000256" key="1">
    <source>
        <dbReference type="SAM" id="MobiDB-lite"/>
    </source>
</evidence>
<feature type="region of interest" description="Disordered" evidence="1">
    <location>
        <begin position="1"/>
        <end position="53"/>
    </location>
</feature>
<accession>A0A699ZWV9</accession>
<dbReference type="AlphaFoldDB" id="A0A699ZWV9"/>
<evidence type="ECO:0000313" key="2">
    <source>
        <dbReference type="EMBL" id="GFH27417.1"/>
    </source>
</evidence>
<organism evidence="2 3">
    <name type="scientific">Haematococcus lacustris</name>
    <name type="common">Green alga</name>
    <name type="synonym">Haematococcus pluvialis</name>
    <dbReference type="NCBI Taxonomy" id="44745"/>
    <lineage>
        <taxon>Eukaryota</taxon>
        <taxon>Viridiplantae</taxon>
        <taxon>Chlorophyta</taxon>
        <taxon>core chlorophytes</taxon>
        <taxon>Chlorophyceae</taxon>
        <taxon>CS clade</taxon>
        <taxon>Chlamydomonadales</taxon>
        <taxon>Haematococcaceae</taxon>
        <taxon>Haematococcus</taxon>
    </lineage>
</organism>
<feature type="compositionally biased region" description="Basic and acidic residues" evidence="1">
    <location>
        <begin position="33"/>
        <end position="42"/>
    </location>
</feature>
<protein>
    <submittedName>
        <fullName evidence="2">Uncharacterized protein</fullName>
    </submittedName>
</protein>
<dbReference type="EMBL" id="BLLF01003466">
    <property type="protein sequence ID" value="GFH27417.1"/>
    <property type="molecule type" value="Genomic_DNA"/>
</dbReference>
<keyword evidence="3" id="KW-1185">Reference proteome</keyword>
<name>A0A699ZWV9_HAELA</name>
<reference evidence="2 3" key="1">
    <citation type="submission" date="2020-02" db="EMBL/GenBank/DDBJ databases">
        <title>Draft genome sequence of Haematococcus lacustris strain NIES-144.</title>
        <authorList>
            <person name="Morimoto D."/>
            <person name="Nakagawa S."/>
            <person name="Yoshida T."/>
            <person name="Sawayama S."/>
        </authorList>
    </citation>
    <scope>NUCLEOTIDE SEQUENCE [LARGE SCALE GENOMIC DNA]</scope>
    <source>
        <strain evidence="2 3">NIES-144</strain>
    </source>
</reference>